<gene>
    <name evidence="5" type="ORF">GA0070611_1415</name>
</gene>
<dbReference type="PANTHER" id="PTHR31302">
    <property type="entry name" value="TRANSMEMBRANE PROTEIN WITH METALLOPHOSPHOESTERASE DOMAIN-RELATED"/>
    <property type="match status" value="1"/>
</dbReference>
<keyword evidence="3" id="KW-1133">Transmembrane helix</keyword>
<keyword evidence="6" id="KW-1185">Reference proteome</keyword>
<dbReference type="GO" id="GO:0009245">
    <property type="term" value="P:lipid A biosynthetic process"/>
    <property type="evidence" value="ECO:0007669"/>
    <property type="project" value="TreeGrafter"/>
</dbReference>
<dbReference type="STRING" id="261654.GA0070611_1415"/>
<evidence type="ECO:0000256" key="3">
    <source>
        <dbReference type="SAM" id="Phobius"/>
    </source>
</evidence>
<dbReference type="GO" id="GO:0016020">
    <property type="term" value="C:membrane"/>
    <property type="evidence" value="ECO:0007669"/>
    <property type="project" value="GOC"/>
</dbReference>
<dbReference type="SUPFAM" id="SSF56300">
    <property type="entry name" value="Metallo-dependent phosphatases"/>
    <property type="match status" value="1"/>
</dbReference>
<feature type="transmembrane region" description="Helical" evidence="3">
    <location>
        <begin position="84"/>
        <end position="101"/>
    </location>
</feature>
<dbReference type="InterPro" id="IPR051158">
    <property type="entry name" value="Metallophosphoesterase_sf"/>
</dbReference>
<evidence type="ECO:0000313" key="6">
    <source>
        <dbReference type="Proteomes" id="UP000199385"/>
    </source>
</evidence>
<reference evidence="6" key="1">
    <citation type="submission" date="2016-06" db="EMBL/GenBank/DDBJ databases">
        <authorList>
            <person name="Varghese N."/>
            <person name="Submissions Spin"/>
        </authorList>
    </citation>
    <scope>NUCLEOTIDE SEQUENCE [LARGE SCALE GENOMIC DNA]</scope>
    <source>
        <strain evidence="6">DSM 44815</strain>
    </source>
</reference>
<dbReference type="OrthoDB" id="9780884at2"/>
<feature type="transmembrane region" description="Helical" evidence="3">
    <location>
        <begin position="50"/>
        <end position="72"/>
    </location>
</feature>
<accession>A0A1A8ZAG1</accession>
<dbReference type="EMBL" id="LT594323">
    <property type="protein sequence ID" value="SBT40859.1"/>
    <property type="molecule type" value="Genomic_DNA"/>
</dbReference>
<keyword evidence="1" id="KW-0479">Metal-binding</keyword>
<evidence type="ECO:0000259" key="4">
    <source>
        <dbReference type="Pfam" id="PF00149"/>
    </source>
</evidence>
<name>A0A1A8ZAG1_9ACTN</name>
<keyword evidence="3" id="KW-0812">Transmembrane</keyword>
<keyword evidence="3" id="KW-0472">Membrane</keyword>
<dbReference type="InterPro" id="IPR029052">
    <property type="entry name" value="Metallo-depent_PP-like"/>
</dbReference>
<protein>
    <recommendedName>
        <fullName evidence="4">Calcineurin-like phosphoesterase domain-containing protein</fullName>
    </recommendedName>
</protein>
<dbReference type="PATRIC" id="fig|261654.4.peg.1442"/>
<organism evidence="5 6">
    <name type="scientific">Micromonospora auratinigra</name>
    <dbReference type="NCBI Taxonomy" id="261654"/>
    <lineage>
        <taxon>Bacteria</taxon>
        <taxon>Bacillati</taxon>
        <taxon>Actinomycetota</taxon>
        <taxon>Actinomycetes</taxon>
        <taxon>Micromonosporales</taxon>
        <taxon>Micromonosporaceae</taxon>
        <taxon>Micromonospora</taxon>
    </lineage>
</organism>
<evidence type="ECO:0000313" key="5">
    <source>
        <dbReference type="EMBL" id="SBT40859.1"/>
    </source>
</evidence>
<sequence length="401" mass="42982">MAAGEAVQVRPTRRSRRALASGATLVSILLLLFGLPWWTLTIAARWPAPVVAAGTAVFAVALVALPALMYLGHGRRRSDAAARAGDALLGLVWILFVWALLGNVARLALTAAGVADPTRSRAVAVGVAVVSAVLAAWGYAEAMRVPRVRRVDVTVDRLGAGLDGVRVVLLTDTHYGPIDRARWSARTIEVVNVLDADIVCHTGDIADGTVDQRRAQAAPLGTVRARLLRAYVTGNHEYYGEAQGWVDHMRTLGWEPLHNRHHVVERDGARLVVAGVDDVTAGSSGLAGHRADHGAALAGTDPGLPVLLLAHQPKQIGDAVAAGVDLQLSGHTHGGQMWPFHYLVRLDQPVVQGLSRHGRTQLYTSRGTGFWGPPFRIFAPSEITLLTLRAGQRRPDLLRQE</sequence>
<evidence type="ECO:0000256" key="1">
    <source>
        <dbReference type="ARBA" id="ARBA00022723"/>
    </source>
</evidence>
<dbReference type="CDD" id="cd07385">
    <property type="entry name" value="MPP_YkuE_C"/>
    <property type="match status" value="1"/>
</dbReference>
<dbReference type="InterPro" id="IPR004843">
    <property type="entry name" value="Calcineurin-like_PHP"/>
</dbReference>
<keyword evidence="2" id="KW-0378">Hydrolase</keyword>
<evidence type="ECO:0000256" key="2">
    <source>
        <dbReference type="ARBA" id="ARBA00022801"/>
    </source>
</evidence>
<dbReference type="Pfam" id="PF00149">
    <property type="entry name" value="Metallophos"/>
    <property type="match status" value="1"/>
</dbReference>
<proteinExistence type="predicted"/>
<dbReference type="GO" id="GO:0046872">
    <property type="term" value="F:metal ion binding"/>
    <property type="evidence" value="ECO:0007669"/>
    <property type="project" value="UniProtKB-KW"/>
</dbReference>
<dbReference type="Proteomes" id="UP000199385">
    <property type="component" value="Chromosome I"/>
</dbReference>
<dbReference type="GO" id="GO:0008758">
    <property type="term" value="F:UDP-2,3-diacylglucosamine hydrolase activity"/>
    <property type="evidence" value="ECO:0007669"/>
    <property type="project" value="TreeGrafter"/>
</dbReference>
<feature type="domain" description="Calcineurin-like phosphoesterase" evidence="4">
    <location>
        <begin position="166"/>
        <end position="334"/>
    </location>
</feature>
<dbReference type="RefSeq" id="WP_091672584.1">
    <property type="nucleotide sequence ID" value="NZ_LT594323.1"/>
</dbReference>
<feature type="transmembrane region" description="Helical" evidence="3">
    <location>
        <begin position="18"/>
        <end position="38"/>
    </location>
</feature>
<dbReference type="PANTHER" id="PTHR31302:SF31">
    <property type="entry name" value="PHOSPHODIESTERASE YAEI"/>
    <property type="match status" value="1"/>
</dbReference>
<feature type="transmembrane region" description="Helical" evidence="3">
    <location>
        <begin position="121"/>
        <end position="140"/>
    </location>
</feature>
<dbReference type="Gene3D" id="3.60.21.10">
    <property type="match status" value="1"/>
</dbReference>
<dbReference type="AlphaFoldDB" id="A0A1A8ZAG1"/>